<feature type="compositionally biased region" description="Polar residues" evidence="1">
    <location>
        <begin position="1"/>
        <end position="15"/>
    </location>
</feature>
<gene>
    <name evidence="2" type="ORF">E2C01_036980</name>
</gene>
<organism evidence="2 3">
    <name type="scientific">Portunus trituberculatus</name>
    <name type="common">Swimming crab</name>
    <name type="synonym">Neptunus trituberculatus</name>
    <dbReference type="NCBI Taxonomy" id="210409"/>
    <lineage>
        <taxon>Eukaryota</taxon>
        <taxon>Metazoa</taxon>
        <taxon>Ecdysozoa</taxon>
        <taxon>Arthropoda</taxon>
        <taxon>Crustacea</taxon>
        <taxon>Multicrustacea</taxon>
        <taxon>Malacostraca</taxon>
        <taxon>Eumalacostraca</taxon>
        <taxon>Eucarida</taxon>
        <taxon>Decapoda</taxon>
        <taxon>Pleocyemata</taxon>
        <taxon>Brachyura</taxon>
        <taxon>Eubrachyura</taxon>
        <taxon>Portunoidea</taxon>
        <taxon>Portunidae</taxon>
        <taxon>Portuninae</taxon>
        <taxon>Portunus</taxon>
    </lineage>
</organism>
<accession>A0A5B7FDE3</accession>
<comment type="caution">
    <text evidence="2">The sequence shown here is derived from an EMBL/GenBank/DDBJ whole genome shotgun (WGS) entry which is preliminary data.</text>
</comment>
<feature type="region of interest" description="Disordered" evidence="1">
    <location>
        <begin position="1"/>
        <end position="21"/>
    </location>
</feature>
<name>A0A5B7FDE3_PORTR</name>
<proteinExistence type="predicted"/>
<reference evidence="2 3" key="1">
    <citation type="submission" date="2019-05" db="EMBL/GenBank/DDBJ databases">
        <title>Another draft genome of Portunus trituberculatus and its Hox gene families provides insights of decapod evolution.</title>
        <authorList>
            <person name="Jeong J.-H."/>
            <person name="Song I."/>
            <person name="Kim S."/>
            <person name="Choi T."/>
            <person name="Kim D."/>
            <person name="Ryu S."/>
            <person name="Kim W."/>
        </authorList>
    </citation>
    <scope>NUCLEOTIDE SEQUENCE [LARGE SCALE GENOMIC DNA]</scope>
    <source>
        <tissue evidence="2">Muscle</tissue>
    </source>
</reference>
<sequence>MVCGVSTSRVQSTVSKSEEDRSSMQIASHACPCLSFWPDLSLVEITKVRVTKCLRLTSGRVSKMRHKIGSKECASVTEGNHVRLESKYWQDVKPYPRSIQAGTSSPPASWTVIARRAVRTSGGSVCGKTAITIPGAMWLAYCFLI</sequence>
<protein>
    <submittedName>
        <fullName evidence="2">Uncharacterized protein</fullName>
    </submittedName>
</protein>
<evidence type="ECO:0000256" key="1">
    <source>
        <dbReference type="SAM" id="MobiDB-lite"/>
    </source>
</evidence>
<evidence type="ECO:0000313" key="2">
    <source>
        <dbReference type="EMBL" id="MPC43336.1"/>
    </source>
</evidence>
<dbReference type="EMBL" id="VSRR010005784">
    <property type="protein sequence ID" value="MPC43336.1"/>
    <property type="molecule type" value="Genomic_DNA"/>
</dbReference>
<dbReference type="AlphaFoldDB" id="A0A5B7FDE3"/>
<dbReference type="Proteomes" id="UP000324222">
    <property type="component" value="Unassembled WGS sequence"/>
</dbReference>
<evidence type="ECO:0000313" key="3">
    <source>
        <dbReference type="Proteomes" id="UP000324222"/>
    </source>
</evidence>
<keyword evidence="3" id="KW-1185">Reference proteome</keyword>